<feature type="transmembrane region" description="Helical" evidence="4">
    <location>
        <begin position="2137"/>
        <end position="2158"/>
    </location>
</feature>
<comment type="caution">
    <text evidence="7">The sequence shown here is derived from an EMBL/GenBank/DDBJ whole genome shotgun (WGS) entry which is preliminary data.</text>
</comment>
<reference evidence="7" key="1">
    <citation type="submission" date="2021-01" db="EMBL/GenBank/DDBJ databases">
        <authorList>
            <consortium name="Genoscope - CEA"/>
            <person name="William W."/>
        </authorList>
    </citation>
    <scope>NUCLEOTIDE SEQUENCE</scope>
</reference>
<dbReference type="Proteomes" id="UP000689195">
    <property type="component" value="Unassembled WGS sequence"/>
</dbReference>
<evidence type="ECO:0000256" key="5">
    <source>
        <dbReference type="SAM" id="SignalP"/>
    </source>
</evidence>
<keyword evidence="2" id="KW-0677">Repeat</keyword>
<proteinExistence type="predicted"/>
<dbReference type="OrthoDB" id="290842at2759"/>
<organism evidence="7 8">
    <name type="scientific">Paramecium pentaurelia</name>
    <dbReference type="NCBI Taxonomy" id="43138"/>
    <lineage>
        <taxon>Eukaryota</taxon>
        <taxon>Sar</taxon>
        <taxon>Alveolata</taxon>
        <taxon>Ciliophora</taxon>
        <taxon>Intramacronucleata</taxon>
        <taxon>Oligohymenophorea</taxon>
        <taxon>Peniculida</taxon>
        <taxon>Parameciidae</taxon>
        <taxon>Paramecium</taxon>
    </lineage>
</organism>
<name>A0A8S1XTY0_9CILI</name>
<feature type="domain" description="EGF-like" evidence="6">
    <location>
        <begin position="1507"/>
        <end position="1541"/>
    </location>
</feature>
<dbReference type="Pfam" id="PF13948">
    <property type="entry name" value="DUF4215"/>
    <property type="match status" value="12"/>
</dbReference>
<feature type="transmembrane region" description="Helical" evidence="4">
    <location>
        <begin position="2110"/>
        <end position="2131"/>
    </location>
</feature>
<feature type="domain" description="EGF-like" evidence="6">
    <location>
        <begin position="777"/>
        <end position="818"/>
    </location>
</feature>
<feature type="domain" description="EGF-like" evidence="6">
    <location>
        <begin position="823"/>
        <end position="865"/>
    </location>
</feature>
<evidence type="ECO:0000256" key="2">
    <source>
        <dbReference type="ARBA" id="ARBA00022737"/>
    </source>
</evidence>
<dbReference type="SMART" id="SM00181">
    <property type="entry name" value="EGF"/>
    <property type="match status" value="10"/>
</dbReference>
<feature type="domain" description="EGF-like" evidence="6">
    <location>
        <begin position="727"/>
        <end position="769"/>
    </location>
</feature>
<feature type="domain" description="EGF-like" evidence="6">
    <location>
        <begin position="1239"/>
        <end position="1271"/>
    </location>
</feature>
<keyword evidence="3" id="KW-1015">Disulfide bond</keyword>
<feature type="domain" description="EGF-like" evidence="6">
    <location>
        <begin position="1669"/>
        <end position="1702"/>
    </location>
</feature>
<evidence type="ECO:0000313" key="7">
    <source>
        <dbReference type="EMBL" id="CAD8204610.1"/>
    </source>
</evidence>
<dbReference type="CDD" id="cd00064">
    <property type="entry name" value="FU"/>
    <property type="match status" value="1"/>
</dbReference>
<dbReference type="NCBIfam" id="TIGR02232">
    <property type="entry name" value="myxo_disulf_rpt"/>
    <property type="match status" value="7"/>
</dbReference>
<feature type="domain" description="EGF-like" evidence="6">
    <location>
        <begin position="1112"/>
        <end position="1151"/>
    </location>
</feature>
<feature type="domain" description="EGF-like" evidence="6">
    <location>
        <begin position="1052"/>
        <end position="1082"/>
    </location>
</feature>
<sequence length="2334" mass="266314">MILYSQFILCCFVFYLNAQWQSGETYLTQYELFVETTSSLAYNYADGFVKLTQPLSTAYFINCTSPSTSYITLNKENPSAKQYFIDSIQSGGLISIDLYFHDTWSNEAITFKFGTYTYTYTYTSPTNYPLTTGFCDSILYDVKTLNLTIPSSVSSYVTFSSTITGNGQVSIRNIMFSELQIICYPSCSQCTGPEYNQCTSCYYGQPTNNICPLCPLNLSYRQNQGCKENCPFESQNYVNGFCQSHIQNIYFSSNFYSSTSDSTLFQYSLIYDPQNIDTSPSLIYANFDYVFGIFKYNSGFYRFISLSTSIYQNYLVGLKIDLWIFNNIPLGSGIEFKINNTYYGSIFQTSQGVQTHKIKIEDITSYSSCYSPYTICKIYELYGFFDIPPYSFLLTAQGNYTNSEAGWGISMIRVSKGYCFSSCLICDVPFVCLTCRSGYYKNIQGTCVSTCSQPYQNLVNSLCQDYDDETPYSKYLIKEYINLANDPTQYSKYVLLSQNGINFLKGSSIYYSYWKSIRVFGGQYVWAQAKFSRTFSQLNPHHSVTIGFYILYGPNFPADGQFIYSVDSIIQVQKSLSNSYSTNTDNTKYQRIQERLGHNQNTMTITWECFGPNNEPLSAYCAVYNFYIAVHYCQPYCLSCTDQQTCTQWDITYNSNVIKFSQAECLSNQYYFKPTLSCLDCPSSCLSCTSQLHCLTCQTSYIQTKEGCVCKINQYEHQNQCYDCPIECNQCLSATYCIECLTINNRRLLNGQCVCIDGYYPIIDNPICLICHKFCETCSGPTNNDCITCKNISMIQKIGSTCSCPLGTSYQESTNSCNSCHYSCQTCFRASINGCLTCNSLQFRVLKGLECVCQPGYYMVNNDCIACPIELDSTLSQCYKQCNNNSQIWHSQNCLQCDPGFIIEFGECRPICGDLQVVGYEQCEDGNSIFDDKCYNCQFQCPQNCLTCDSSTVLPCPDLCGDGIITGNEECEDGNSIEYDGCYNCKYQCQPACTKCIKGLCYECATSGWQIDPTQTPWVCKEKCGDGVIVGSEQCEDGNTIDTDGCKDCRYFCRLGCQSCDYNTNTCLSCNTGFRPVSYYCKNICGDGLIVTDPTGFHSEQCDDKNTISTDGCNGICQYQCQSSTICLTCLNERCESCATGYILSLDKVCLPICGDSIKVSQEICEDGLILPYQGCQNCKPKCQPSCLNCGISGQGCTTCKTGYNRINNVCYSICGDKLITEDEECDDGNLIYDDGCHQCKFNCQASCLICIKGVCLDCIDGYQLIQSKCYSICGDGIQTFNEQCDFFGEVDQNDGCKNCLFQNDENCQVFNFGLCQLCKDGYEISPNLQQQCVKQLDLPYGIIDHCLFPLSDTCVKCDLNADYDIFEGKCKANQIKLTQCEFYMKISPNLYCNQCFPFCIQCYNEFCVKCQEGYYLNQRNQCVSQCGDGILAYDEQCEFNDKDCFSCQIIKPQYCKYFHETCLLCQYGYYLELVNNSCYSICGDNLVASNEECEDGNEFKYDGCYNCKYQCQQECSDCQLGKCVECMDTFVLNQSINKCEDLKLCGDQLGLYYDSYTNDCIPRCGDGILAGKEECEDSNSFPYDGCYECNYQCDQNCTNCQKGICFECILGLYLNQQKCVSKCGDGIKNGEELCDDQNDIPRDGCTQCKVDPNYKCQEDNNNLSFCYKCQDHCIECIYKDSTITECLKCDSGYFLKDNTCNKCSDKCKECENTPNNCKLCTTQDCSVCDNISGLYLDKQLQSCITKCGDNIIAGIEQCDDGNNIDKDGCNSKCNIEKDFICKQGVCYEPPKKTIDFSYKNSTTTSDIDLLFDELELEGICDKLKINIDEFQQNEFNYTVFKKSEIQENMPGCEIRFNFFKTILESNLIHLLVPLIKDSNRIRILDEDVREIVIIPRKQVYYNQQQQAQAKSIVSASSTFTFLLQLIGPLTILLGGFNFFWTILDILTWINNFYFLNVDYPLNVKMFFNQLEWGDIISIPDVVSLNQPDDAYYFEAPPKFTEKDVNPLFFNNVQLFFALIFLVFLMYFLSRSYVNLINQKYYNKKTKRIHQIEIFSINQIQQQQFQTDPNIRAQEQIIQKIIEHNIKPPHILSLIYQEAIWFNSNFRAKLIQVIGLVFLDICLASILQLKYSKNSEFVIIVINIISAYLGILFIVLVFKLYKFVCSQHPILYENKQFSENYSSLYEGINTNNLLAKNYCIVNLIRKALFIFFTVYFYELPLLQTSFCCLSCFSNLALILYQNPFENKKILIQVAVPDLCIFIIIFFTVILAIHDVSQLLTFEEKYMIGWIILFFIGFSIFVQLVFLFKQFYQDMKERYQSIKEYIKKKKEQSQG</sequence>
<dbReference type="PANTHER" id="PTHR38934:SF6">
    <property type="entry name" value="CHROMOSOME UNDETERMINED SCAFFOLD_176, WHOLE GENOME SHOTGUN SEQUENCE"/>
    <property type="match status" value="1"/>
</dbReference>
<feature type="signal peptide" evidence="5">
    <location>
        <begin position="1"/>
        <end position="18"/>
    </location>
</feature>
<gene>
    <name evidence="7" type="ORF">PPENT_87.1.T1380003</name>
</gene>
<evidence type="ECO:0000256" key="4">
    <source>
        <dbReference type="SAM" id="Phobius"/>
    </source>
</evidence>
<dbReference type="SMART" id="SM00261">
    <property type="entry name" value="FU"/>
    <property type="match status" value="14"/>
</dbReference>
<keyword evidence="4" id="KW-1133">Transmembrane helix</keyword>
<protein>
    <recommendedName>
        <fullName evidence="6">EGF-like domain-containing protein</fullName>
    </recommendedName>
</protein>
<feature type="chain" id="PRO_5035826155" description="EGF-like domain-containing protein" evidence="5">
    <location>
        <begin position="19"/>
        <end position="2334"/>
    </location>
</feature>
<feature type="transmembrane region" description="Helical" evidence="4">
    <location>
        <begin position="2285"/>
        <end position="2307"/>
    </location>
</feature>
<keyword evidence="8" id="KW-1185">Reference proteome</keyword>
<feature type="domain" description="EGF-like" evidence="6">
    <location>
        <begin position="1589"/>
        <end position="1621"/>
    </location>
</feature>
<keyword evidence="4" id="KW-0472">Membrane</keyword>
<dbReference type="InterPro" id="IPR006212">
    <property type="entry name" value="Furin_repeat"/>
</dbReference>
<dbReference type="EMBL" id="CAJJDO010000138">
    <property type="protein sequence ID" value="CAD8204610.1"/>
    <property type="molecule type" value="Genomic_DNA"/>
</dbReference>
<evidence type="ECO:0000256" key="3">
    <source>
        <dbReference type="ARBA" id="ARBA00023157"/>
    </source>
</evidence>
<dbReference type="PANTHER" id="PTHR38934">
    <property type="entry name" value="HYPHALLY REGULATED CELL WALL PROTEIN 1"/>
    <property type="match status" value="1"/>
</dbReference>
<keyword evidence="4" id="KW-0812">Transmembrane</keyword>
<accession>A0A8S1XTY0</accession>
<dbReference type="InterPro" id="IPR000742">
    <property type="entry name" value="EGF"/>
</dbReference>
<keyword evidence="1 5" id="KW-0732">Signal</keyword>
<feature type="transmembrane region" description="Helical" evidence="4">
    <location>
        <begin position="2249"/>
        <end position="2273"/>
    </location>
</feature>
<feature type="transmembrane region" description="Helical" evidence="4">
    <location>
        <begin position="2008"/>
        <end position="2029"/>
    </location>
</feature>
<dbReference type="InterPro" id="IPR011936">
    <property type="entry name" value="Myxo_disulph_rpt"/>
</dbReference>
<evidence type="ECO:0000313" key="8">
    <source>
        <dbReference type="Proteomes" id="UP000689195"/>
    </source>
</evidence>
<feature type="domain" description="EGF-like" evidence="6">
    <location>
        <begin position="418"/>
        <end position="448"/>
    </location>
</feature>
<evidence type="ECO:0000259" key="6">
    <source>
        <dbReference type="SMART" id="SM00181"/>
    </source>
</evidence>
<evidence type="ECO:0000256" key="1">
    <source>
        <dbReference type="ARBA" id="ARBA00022729"/>
    </source>
</evidence>